<protein>
    <submittedName>
        <fullName evidence="1">Uncharacterized protein</fullName>
    </submittedName>
</protein>
<sequence length="67" mass="7214">MRTCPQTLVFLLDGDAIPFPTFGDGAKAKRRCEGLTVYALGSEGDSTCVCEIIWLGQFGNGASFMHL</sequence>
<proteinExistence type="predicted"/>
<dbReference type="EMBL" id="GBXM01104567">
    <property type="protein sequence ID" value="JAH04010.1"/>
    <property type="molecule type" value="Transcribed_RNA"/>
</dbReference>
<evidence type="ECO:0000313" key="1">
    <source>
        <dbReference type="EMBL" id="JAH04010.1"/>
    </source>
</evidence>
<accession>A0A0E9PIV2</accession>
<reference evidence="1" key="1">
    <citation type="submission" date="2014-11" db="EMBL/GenBank/DDBJ databases">
        <authorList>
            <person name="Amaro Gonzalez C."/>
        </authorList>
    </citation>
    <scope>NUCLEOTIDE SEQUENCE</scope>
</reference>
<name>A0A0E9PIV2_ANGAN</name>
<reference evidence="1" key="2">
    <citation type="journal article" date="2015" name="Fish Shellfish Immunol.">
        <title>Early steps in the European eel (Anguilla anguilla)-Vibrio vulnificus interaction in the gills: Role of the RtxA13 toxin.</title>
        <authorList>
            <person name="Callol A."/>
            <person name="Pajuelo D."/>
            <person name="Ebbesson L."/>
            <person name="Teles M."/>
            <person name="MacKenzie S."/>
            <person name="Amaro C."/>
        </authorList>
    </citation>
    <scope>NUCLEOTIDE SEQUENCE</scope>
</reference>
<dbReference type="AlphaFoldDB" id="A0A0E9PIV2"/>
<organism evidence="1">
    <name type="scientific">Anguilla anguilla</name>
    <name type="common">European freshwater eel</name>
    <name type="synonym">Muraena anguilla</name>
    <dbReference type="NCBI Taxonomy" id="7936"/>
    <lineage>
        <taxon>Eukaryota</taxon>
        <taxon>Metazoa</taxon>
        <taxon>Chordata</taxon>
        <taxon>Craniata</taxon>
        <taxon>Vertebrata</taxon>
        <taxon>Euteleostomi</taxon>
        <taxon>Actinopterygii</taxon>
        <taxon>Neopterygii</taxon>
        <taxon>Teleostei</taxon>
        <taxon>Anguilliformes</taxon>
        <taxon>Anguillidae</taxon>
        <taxon>Anguilla</taxon>
    </lineage>
</organism>